<dbReference type="PANTHER" id="PTHR37312">
    <property type="entry name" value="MEMBRANE-BOUND ACYLTRANSFERASE YKRP-RELATED"/>
    <property type="match status" value="1"/>
</dbReference>
<keyword evidence="1" id="KW-0812">Transmembrane</keyword>
<keyword evidence="4" id="KW-1185">Reference proteome</keyword>
<dbReference type="PANTHER" id="PTHR37312:SF1">
    <property type="entry name" value="MEMBRANE-BOUND ACYLTRANSFERASE YKRP-RELATED"/>
    <property type="match status" value="1"/>
</dbReference>
<name>A0ABS8DEJ0_9FIRM</name>
<keyword evidence="3" id="KW-0808">Transferase</keyword>
<feature type="transmembrane region" description="Helical" evidence="1">
    <location>
        <begin position="233"/>
        <end position="254"/>
    </location>
</feature>
<dbReference type="InterPro" id="IPR002656">
    <property type="entry name" value="Acyl_transf_3_dom"/>
</dbReference>
<feature type="transmembrane region" description="Helical" evidence="1">
    <location>
        <begin position="83"/>
        <end position="101"/>
    </location>
</feature>
<dbReference type="GO" id="GO:0016746">
    <property type="term" value="F:acyltransferase activity"/>
    <property type="evidence" value="ECO:0007669"/>
    <property type="project" value="UniProtKB-KW"/>
</dbReference>
<comment type="caution">
    <text evidence="3">The sequence shown here is derived from an EMBL/GenBank/DDBJ whole genome shotgun (WGS) entry which is preliminary data.</text>
</comment>
<keyword evidence="1" id="KW-0472">Membrane</keyword>
<feature type="domain" description="Acyltransferase 3" evidence="2">
    <location>
        <begin position="17"/>
        <end position="308"/>
    </location>
</feature>
<evidence type="ECO:0000313" key="4">
    <source>
        <dbReference type="Proteomes" id="UP001299546"/>
    </source>
</evidence>
<evidence type="ECO:0000256" key="1">
    <source>
        <dbReference type="SAM" id="Phobius"/>
    </source>
</evidence>
<feature type="transmembrane region" description="Helical" evidence="1">
    <location>
        <begin position="194"/>
        <end position="213"/>
    </location>
</feature>
<gene>
    <name evidence="3" type="ORF">LIZ65_04405</name>
</gene>
<proteinExistence type="predicted"/>
<sequence length="335" mass="38876">MREFGTSFKSRVEQSRIIWLDNIKGILILAVVFGHLIGGKSSKELNIYGMLHYLIYSVHMPMFILISGYLSKKKWTWKKILRNYILPYLIFNLLWVVYSLIRRTVSVVALNVLIPTYVYWYILCLGIMRIIAFIPVFDKVFLPISVGLTIFSPFIGKNMWLVLSLGRVALLYPIFYLGRSCSNEFVGKIRVKKSTAIIMMSVCVFGELLLLKNNITDITWASHDYPITAMECLLKYVFMFFTMGIFSGLAVLVPNKRMFLTRWGRNSLLVYLIHPFVVDVLKVVLEKMNVIWNTQFCFVAVLGAVVITELLSNERLKKVYDVVMSRFYKVFNLNE</sequence>
<dbReference type="InterPro" id="IPR052734">
    <property type="entry name" value="Nod_factor_acetyltransferase"/>
</dbReference>
<feature type="transmembrane region" description="Helical" evidence="1">
    <location>
        <begin position="107"/>
        <end position="128"/>
    </location>
</feature>
<protein>
    <submittedName>
        <fullName evidence="3">Acyltransferase family protein</fullName>
    </submittedName>
</protein>
<dbReference type="Proteomes" id="UP001299546">
    <property type="component" value="Unassembled WGS sequence"/>
</dbReference>
<evidence type="ECO:0000313" key="3">
    <source>
        <dbReference type="EMBL" id="MCB7386522.1"/>
    </source>
</evidence>
<evidence type="ECO:0000259" key="2">
    <source>
        <dbReference type="Pfam" id="PF01757"/>
    </source>
</evidence>
<keyword evidence="1" id="KW-1133">Transmembrane helix</keyword>
<accession>A0ABS8DEJ0</accession>
<organism evidence="3 4">
    <name type="scientific">Bariatricus massiliensis</name>
    <dbReference type="NCBI Taxonomy" id="1745713"/>
    <lineage>
        <taxon>Bacteria</taxon>
        <taxon>Bacillati</taxon>
        <taxon>Bacillota</taxon>
        <taxon>Clostridia</taxon>
        <taxon>Lachnospirales</taxon>
        <taxon>Lachnospiraceae</taxon>
        <taxon>Bariatricus</taxon>
    </lineage>
</organism>
<feature type="transmembrane region" description="Helical" evidence="1">
    <location>
        <begin position="291"/>
        <end position="311"/>
    </location>
</feature>
<dbReference type="Pfam" id="PF01757">
    <property type="entry name" value="Acyl_transf_3"/>
    <property type="match status" value="1"/>
</dbReference>
<feature type="transmembrane region" description="Helical" evidence="1">
    <location>
        <begin position="140"/>
        <end position="156"/>
    </location>
</feature>
<dbReference type="EMBL" id="JAJCIS010000002">
    <property type="protein sequence ID" value="MCB7386522.1"/>
    <property type="molecule type" value="Genomic_DNA"/>
</dbReference>
<dbReference type="RefSeq" id="WP_066736766.1">
    <property type="nucleotide sequence ID" value="NZ_JAJCIQ010000002.1"/>
</dbReference>
<reference evidence="3 4" key="1">
    <citation type="submission" date="2021-10" db="EMBL/GenBank/DDBJ databases">
        <title>Collection of gut derived symbiotic bacterial strains cultured from healthy donors.</title>
        <authorList>
            <person name="Lin H."/>
            <person name="Littmann E."/>
            <person name="Kohout C."/>
            <person name="Pamer E.G."/>
        </authorList>
    </citation>
    <scope>NUCLEOTIDE SEQUENCE [LARGE SCALE GENOMIC DNA]</scope>
    <source>
        <strain evidence="3 4">DFI.1.165</strain>
    </source>
</reference>
<feature type="transmembrane region" description="Helical" evidence="1">
    <location>
        <begin position="50"/>
        <end position="71"/>
    </location>
</feature>
<feature type="transmembrane region" description="Helical" evidence="1">
    <location>
        <begin position="21"/>
        <end position="38"/>
    </location>
</feature>
<keyword evidence="3" id="KW-0012">Acyltransferase</keyword>